<organism evidence="1 2">
    <name type="scientific">Mycolicibacterium pulveris</name>
    <name type="common">Mycobacterium pulveris</name>
    <dbReference type="NCBI Taxonomy" id="36813"/>
    <lineage>
        <taxon>Bacteria</taxon>
        <taxon>Bacillati</taxon>
        <taxon>Actinomycetota</taxon>
        <taxon>Actinomycetes</taxon>
        <taxon>Mycobacteriales</taxon>
        <taxon>Mycobacteriaceae</taxon>
        <taxon>Mycolicibacterium</taxon>
    </lineage>
</organism>
<reference evidence="1 2" key="1">
    <citation type="journal article" date="2019" name="Emerg. Microbes Infect.">
        <title>Comprehensive subspecies identification of 175 nontuberculous mycobacteria species based on 7547 genomic profiles.</title>
        <authorList>
            <person name="Matsumoto Y."/>
            <person name="Kinjo T."/>
            <person name="Motooka D."/>
            <person name="Nabeya D."/>
            <person name="Jung N."/>
            <person name="Uechi K."/>
            <person name="Horii T."/>
            <person name="Iida T."/>
            <person name="Fujita J."/>
            <person name="Nakamura S."/>
        </authorList>
    </citation>
    <scope>NUCLEOTIDE SEQUENCE [LARGE SCALE GENOMIC DNA]</scope>
    <source>
        <strain evidence="1 2">JCM 6370</strain>
    </source>
</reference>
<evidence type="ECO:0008006" key="3">
    <source>
        <dbReference type="Google" id="ProtNLM"/>
    </source>
</evidence>
<evidence type="ECO:0000313" key="1">
    <source>
        <dbReference type="EMBL" id="BBY82855.1"/>
    </source>
</evidence>
<proteinExistence type="predicted"/>
<dbReference type="Proteomes" id="UP000467252">
    <property type="component" value="Chromosome"/>
</dbReference>
<dbReference type="CDD" id="cd11532">
    <property type="entry name" value="NTP-PPase_COG4997"/>
    <property type="match status" value="1"/>
</dbReference>
<gene>
    <name evidence="1" type="ORF">MPUL_40130</name>
</gene>
<accession>A0A7I7UN64</accession>
<dbReference type="Gene3D" id="1.10.287.1080">
    <property type="entry name" value="MazG-like"/>
    <property type="match status" value="1"/>
</dbReference>
<evidence type="ECO:0000313" key="2">
    <source>
        <dbReference type="Proteomes" id="UP000467252"/>
    </source>
</evidence>
<keyword evidence="2" id="KW-1185">Reference proteome</keyword>
<name>A0A7I7UN64_MYCPV</name>
<dbReference type="AlphaFoldDB" id="A0A7I7UN64"/>
<dbReference type="RefSeq" id="WP_235674634.1">
    <property type="nucleotide sequence ID" value="NZ_AP022599.1"/>
</dbReference>
<dbReference type="EMBL" id="AP022599">
    <property type="protein sequence ID" value="BBY82855.1"/>
    <property type="molecule type" value="Genomic_DNA"/>
</dbReference>
<sequence length="116" mass="12921">MDHIMARRSDITGKLIRDGVAAVIAASGRTARVKTLDETAYRAALWDKLDEEVEELRRASNPNDVLEEAADILEVLVSIAETHGHTIDGLLRTAAMKRAERGRFRNRLWLSAEGPQ</sequence>
<dbReference type="SUPFAM" id="SSF101386">
    <property type="entry name" value="all-alpha NTP pyrophosphatases"/>
    <property type="match status" value="1"/>
</dbReference>
<dbReference type="InterPro" id="IPR038735">
    <property type="entry name" value="MSMEG_1276-like_NTP-PPase_dom"/>
</dbReference>
<protein>
    <recommendedName>
        <fullName evidence="3">Phosphoribosyl-ATP pyrophosphohydrolase</fullName>
    </recommendedName>
</protein>